<name>U1GNV4_ENDPU</name>
<sequence length="102" mass="11685">MSGNIKTKTRNRSYPRSTVKKIIKGHSEKKVGRNVDALVRTGHRLKVAQSLRSPQQVYVDYVLFIQELMRNASRKARASGEKRIAARDIRKVTMSSLRKFKG</sequence>
<keyword evidence="2" id="KW-1185">Reference proteome</keyword>
<dbReference type="Proteomes" id="UP000019373">
    <property type="component" value="Unassembled WGS sequence"/>
</dbReference>
<dbReference type="RefSeq" id="XP_007800295.1">
    <property type="nucleotide sequence ID" value="XM_007802104.1"/>
</dbReference>
<proteinExistence type="predicted"/>
<dbReference type="EMBL" id="KE720909">
    <property type="protein sequence ID" value="ERF73983.1"/>
    <property type="molecule type" value="Genomic_DNA"/>
</dbReference>
<dbReference type="OrthoDB" id="2543597at2759"/>
<dbReference type="AlphaFoldDB" id="U1GNV4"/>
<evidence type="ECO:0000313" key="1">
    <source>
        <dbReference type="EMBL" id="ERF73983.1"/>
    </source>
</evidence>
<dbReference type="CDD" id="cd13732">
    <property type="entry name" value="HFD_CENP-W"/>
    <property type="match status" value="1"/>
</dbReference>
<dbReference type="HOGENOM" id="CLU_159428_1_0_1"/>
<protein>
    <recommendedName>
        <fullName evidence="3">Transcription factor CBF/NF-Y/archaeal histone domain-containing protein</fullName>
    </recommendedName>
</protein>
<dbReference type="InterPro" id="IPR009072">
    <property type="entry name" value="Histone-fold"/>
</dbReference>
<organism evidence="1 2">
    <name type="scientific">Endocarpon pusillum (strain Z07020 / HMAS-L-300199)</name>
    <name type="common">Lichen-forming fungus</name>
    <dbReference type="NCBI Taxonomy" id="1263415"/>
    <lineage>
        <taxon>Eukaryota</taxon>
        <taxon>Fungi</taxon>
        <taxon>Dikarya</taxon>
        <taxon>Ascomycota</taxon>
        <taxon>Pezizomycotina</taxon>
        <taxon>Eurotiomycetes</taxon>
        <taxon>Chaetothyriomycetidae</taxon>
        <taxon>Verrucariales</taxon>
        <taxon>Verrucariaceae</taxon>
        <taxon>Endocarpon</taxon>
    </lineage>
</organism>
<dbReference type="Gene3D" id="1.10.20.10">
    <property type="entry name" value="Histone, subunit A"/>
    <property type="match status" value="1"/>
</dbReference>
<evidence type="ECO:0000313" key="2">
    <source>
        <dbReference type="Proteomes" id="UP000019373"/>
    </source>
</evidence>
<evidence type="ECO:0008006" key="3">
    <source>
        <dbReference type="Google" id="ProtNLM"/>
    </source>
</evidence>
<gene>
    <name evidence="1" type="ORF">EPUS_03797</name>
</gene>
<dbReference type="eggNOG" id="ENOG502R8QV">
    <property type="taxonomic scope" value="Eukaryota"/>
</dbReference>
<reference evidence="2" key="1">
    <citation type="journal article" date="2014" name="BMC Genomics">
        <title>Genome characteristics reveal the impact of lichenization on lichen-forming fungus Endocarpon pusillum Hedwig (Verrucariales, Ascomycota).</title>
        <authorList>
            <person name="Wang Y.-Y."/>
            <person name="Liu B."/>
            <person name="Zhang X.-Y."/>
            <person name="Zhou Q.-M."/>
            <person name="Zhang T."/>
            <person name="Li H."/>
            <person name="Yu Y.-F."/>
            <person name="Zhang X.-L."/>
            <person name="Hao X.-Y."/>
            <person name="Wang M."/>
            <person name="Wang L."/>
            <person name="Wei J.-C."/>
        </authorList>
    </citation>
    <scope>NUCLEOTIDE SEQUENCE [LARGE SCALE GENOMIC DNA]</scope>
    <source>
        <strain evidence="2">Z07020 / HMAS-L-300199</strain>
    </source>
</reference>
<dbReference type="GeneID" id="19238835"/>
<dbReference type="GO" id="GO:0046982">
    <property type="term" value="F:protein heterodimerization activity"/>
    <property type="evidence" value="ECO:0007669"/>
    <property type="project" value="InterPro"/>
</dbReference>
<accession>U1GNV4</accession>